<dbReference type="AlphaFoldDB" id="A0AAE2BLS5"/>
<reference evidence="1" key="2">
    <citation type="journal article" date="2024" name="Plant">
        <title>Genomic evolution and insights into agronomic trait innovations of Sesamum species.</title>
        <authorList>
            <person name="Miao H."/>
            <person name="Wang L."/>
            <person name="Qu L."/>
            <person name="Liu H."/>
            <person name="Sun Y."/>
            <person name="Le M."/>
            <person name="Wang Q."/>
            <person name="Wei S."/>
            <person name="Zheng Y."/>
            <person name="Lin W."/>
            <person name="Duan Y."/>
            <person name="Cao H."/>
            <person name="Xiong S."/>
            <person name="Wang X."/>
            <person name="Wei L."/>
            <person name="Li C."/>
            <person name="Ma Q."/>
            <person name="Ju M."/>
            <person name="Zhao R."/>
            <person name="Li G."/>
            <person name="Mu C."/>
            <person name="Tian Q."/>
            <person name="Mei H."/>
            <person name="Zhang T."/>
            <person name="Gao T."/>
            <person name="Zhang H."/>
        </authorList>
    </citation>
    <scope>NUCLEOTIDE SEQUENCE</scope>
    <source>
        <strain evidence="1">K16</strain>
    </source>
</reference>
<reference evidence="1" key="1">
    <citation type="submission" date="2020-06" db="EMBL/GenBank/DDBJ databases">
        <authorList>
            <person name="Li T."/>
            <person name="Hu X."/>
            <person name="Zhang T."/>
            <person name="Song X."/>
            <person name="Zhang H."/>
            <person name="Dai N."/>
            <person name="Sheng W."/>
            <person name="Hou X."/>
            <person name="Wei L."/>
        </authorList>
    </citation>
    <scope>NUCLEOTIDE SEQUENCE</scope>
    <source>
        <strain evidence="1">K16</strain>
        <tissue evidence="1">Leaf</tissue>
    </source>
</reference>
<dbReference type="PANTHER" id="PTHR11439">
    <property type="entry name" value="GAG-POL-RELATED RETROTRANSPOSON"/>
    <property type="match status" value="1"/>
</dbReference>
<comment type="caution">
    <text evidence="1">The sequence shown here is derived from an EMBL/GenBank/DDBJ whole genome shotgun (WGS) entry which is preliminary data.</text>
</comment>
<name>A0AAE2BLS5_9LAMI</name>
<evidence type="ECO:0000313" key="2">
    <source>
        <dbReference type="Proteomes" id="UP001289374"/>
    </source>
</evidence>
<protein>
    <submittedName>
        <fullName evidence="1">Retrovirus-related Pol polyprotein from transposon TNT 1-94</fullName>
    </submittedName>
</protein>
<dbReference type="PANTHER" id="PTHR11439:SF491">
    <property type="entry name" value="INTEGRASE CATALYTIC DOMAIN-CONTAINING PROTEIN"/>
    <property type="match status" value="1"/>
</dbReference>
<dbReference type="CDD" id="cd09272">
    <property type="entry name" value="RNase_HI_RT_Ty1"/>
    <property type="match status" value="1"/>
</dbReference>
<dbReference type="EMBL" id="JACGWL010000012">
    <property type="protein sequence ID" value="KAK4390078.1"/>
    <property type="molecule type" value="Genomic_DNA"/>
</dbReference>
<gene>
    <name evidence="1" type="ORF">Sango_2071100</name>
</gene>
<keyword evidence="2" id="KW-1185">Reference proteome</keyword>
<sequence>MFGKIHGFLGMGHCNVRRFLWLMDREAILHLLNSSQLPPVQFNIRGGKPHRMIALKSILMVHFWKRGIHLVLRWWREILIVHAWHDFQLVLTEEAQHFWKKLMQHVKQSFWLFEDPGKRSGNSVAHTLSRLVLNLEGDSFNVPHGVNGPPHWDALKWLLRYLDGSMNNGITFSKCDDGAKLIGYVDSNYDNDRDSRESKTSYVFTLCDACISWKSQLQYIVALSTNAFAYIATIEAFKEVIWLEGSIPIKGNDETKSDFRLGSSFGSSFKVEYFIKLWPMTHSGRPSPHHPSLHTLDGSPHTSWSTP</sequence>
<proteinExistence type="predicted"/>
<accession>A0AAE2BLS5</accession>
<dbReference type="Proteomes" id="UP001289374">
    <property type="component" value="Unassembled WGS sequence"/>
</dbReference>
<evidence type="ECO:0000313" key="1">
    <source>
        <dbReference type="EMBL" id="KAK4390078.1"/>
    </source>
</evidence>
<organism evidence="1 2">
    <name type="scientific">Sesamum angolense</name>
    <dbReference type="NCBI Taxonomy" id="2727404"/>
    <lineage>
        <taxon>Eukaryota</taxon>
        <taxon>Viridiplantae</taxon>
        <taxon>Streptophyta</taxon>
        <taxon>Embryophyta</taxon>
        <taxon>Tracheophyta</taxon>
        <taxon>Spermatophyta</taxon>
        <taxon>Magnoliopsida</taxon>
        <taxon>eudicotyledons</taxon>
        <taxon>Gunneridae</taxon>
        <taxon>Pentapetalae</taxon>
        <taxon>asterids</taxon>
        <taxon>lamiids</taxon>
        <taxon>Lamiales</taxon>
        <taxon>Pedaliaceae</taxon>
        <taxon>Sesamum</taxon>
    </lineage>
</organism>